<dbReference type="CDD" id="cd00067">
    <property type="entry name" value="GAL4"/>
    <property type="match status" value="1"/>
</dbReference>
<dbReference type="InterPro" id="IPR036864">
    <property type="entry name" value="Zn2-C6_fun-type_DNA-bd_sf"/>
</dbReference>
<keyword evidence="4" id="KW-1185">Reference proteome</keyword>
<feature type="region of interest" description="Disordered" evidence="1">
    <location>
        <begin position="476"/>
        <end position="501"/>
    </location>
</feature>
<dbReference type="PROSITE" id="PS50048">
    <property type="entry name" value="ZN2_CY6_FUNGAL_2"/>
    <property type="match status" value="1"/>
</dbReference>
<reference evidence="3" key="1">
    <citation type="submission" date="2023-03" db="EMBL/GenBank/DDBJ databases">
        <title>Massive genome expansion in bonnet fungi (Mycena s.s.) driven by repeated elements and novel gene families across ecological guilds.</title>
        <authorList>
            <consortium name="Lawrence Berkeley National Laboratory"/>
            <person name="Harder C.B."/>
            <person name="Miyauchi S."/>
            <person name="Viragh M."/>
            <person name="Kuo A."/>
            <person name="Thoen E."/>
            <person name="Andreopoulos B."/>
            <person name="Lu D."/>
            <person name="Skrede I."/>
            <person name="Drula E."/>
            <person name="Henrissat B."/>
            <person name="Morin E."/>
            <person name="Kohler A."/>
            <person name="Barry K."/>
            <person name="LaButti K."/>
            <person name="Morin E."/>
            <person name="Salamov A."/>
            <person name="Lipzen A."/>
            <person name="Mereny Z."/>
            <person name="Hegedus B."/>
            <person name="Baldrian P."/>
            <person name="Stursova M."/>
            <person name="Weitz H."/>
            <person name="Taylor A."/>
            <person name="Grigoriev I.V."/>
            <person name="Nagy L.G."/>
            <person name="Martin F."/>
            <person name="Kauserud H."/>
        </authorList>
    </citation>
    <scope>NUCLEOTIDE SEQUENCE</scope>
    <source>
        <strain evidence="3">9284</strain>
    </source>
</reference>
<evidence type="ECO:0000256" key="1">
    <source>
        <dbReference type="SAM" id="MobiDB-lite"/>
    </source>
</evidence>
<dbReference type="InterPro" id="IPR001138">
    <property type="entry name" value="Zn2Cys6_DnaBD"/>
</dbReference>
<evidence type="ECO:0000313" key="4">
    <source>
        <dbReference type="Proteomes" id="UP001221142"/>
    </source>
</evidence>
<dbReference type="SUPFAM" id="SSF57701">
    <property type="entry name" value="Zn2/Cys6 DNA-binding domain"/>
    <property type="match status" value="1"/>
</dbReference>
<dbReference type="AlphaFoldDB" id="A0AAD7CHZ7"/>
<dbReference type="GO" id="GO:0000981">
    <property type="term" value="F:DNA-binding transcription factor activity, RNA polymerase II-specific"/>
    <property type="evidence" value="ECO:0007669"/>
    <property type="project" value="InterPro"/>
</dbReference>
<dbReference type="GO" id="GO:0008270">
    <property type="term" value="F:zinc ion binding"/>
    <property type="evidence" value="ECO:0007669"/>
    <property type="project" value="InterPro"/>
</dbReference>
<proteinExistence type="predicted"/>
<protein>
    <recommendedName>
        <fullName evidence="2">Zn(2)-C6 fungal-type domain-containing protein</fullName>
    </recommendedName>
</protein>
<dbReference type="Proteomes" id="UP001221142">
    <property type="component" value="Unassembled WGS sequence"/>
</dbReference>
<evidence type="ECO:0000259" key="2">
    <source>
        <dbReference type="PROSITE" id="PS50048"/>
    </source>
</evidence>
<evidence type="ECO:0000313" key="3">
    <source>
        <dbReference type="EMBL" id="KAJ7649668.1"/>
    </source>
</evidence>
<sequence length="713" mass="78106">MSHGMEAARTDSAGLVPAPDRSAQMFPEASQFSIRGSHFMNVSGDVNINPPPTAVVHRPPAETITTTGDTQYTPSGCYCNQMLFQGRGFPLYVPAPRGNLPAEYARQGVSIGDVGRVTPEGVFDFFFNIYLPADHPINDNDVPDNFRPLTGYDSKSVLPLDYLPEDFVSTPDSVRRIDLPSQQEFEDFLLEGSGSRGAVLAMPFGSRVEKLGNSLEQMVEYARANAESWYQHSNGTRGRRLSNGSLYLITGWEKARAWGMASFQNAAAQSPFRLAFQPVFDSNTGAYKYRWTASGPARTRTSGQIPADDAPLNQTVFIHGFSISLGTGIWGKLFKGVEISELVDSRAAQANQDYIPFGSQGFSFSWAFGFLAGGGSSGGKPHGREDPASTDAVKISDIAPVQNFVHPSAVINNYMLQKFPDAAVVMSHDNDWRDILRVDNTDQDPVSLLKSACEGFSLEEWNGLITIRRSRDKSEEDVAMVSPSEDIRGVESSSGAENDMDYQEDTQPELACICWPRGPCLCGGLRHSITLTLELHEDSQLEDLPFEMTAPTGAEGLYKAATADNSEDMDMEVAPPDLLPRSGDAPLACLFCRDRKIACGPPIGGASQVGCNQCQRRGLKCEYPMESLRGMRKKRKEQEKIPASVACLPWYDFPQITDVLVSAEQNVAELVESIAMEPVHVTVARDLGLAAPATMILQSRKLPMDWILTRHPM</sequence>
<dbReference type="PROSITE" id="PS00463">
    <property type="entry name" value="ZN2_CY6_FUNGAL_1"/>
    <property type="match status" value="1"/>
</dbReference>
<dbReference type="Gene3D" id="4.10.240.10">
    <property type="entry name" value="Zn(2)-C6 fungal-type DNA-binding domain"/>
    <property type="match status" value="1"/>
</dbReference>
<comment type="caution">
    <text evidence="3">The sequence shown here is derived from an EMBL/GenBank/DDBJ whole genome shotgun (WGS) entry which is preliminary data.</text>
</comment>
<dbReference type="Pfam" id="PF00172">
    <property type="entry name" value="Zn_clus"/>
    <property type="match status" value="1"/>
</dbReference>
<feature type="region of interest" description="Disordered" evidence="1">
    <location>
        <begin position="1"/>
        <end position="22"/>
    </location>
</feature>
<feature type="domain" description="Zn(2)-C6 fungal-type" evidence="2">
    <location>
        <begin position="588"/>
        <end position="623"/>
    </location>
</feature>
<accession>A0AAD7CHZ7</accession>
<name>A0AAD7CHZ7_9AGAR</name>
<dbReference type="EMBL" id="JARKIF010000001">
    <property type="protein sequence ID" value="KAJ7649668.1"/>
    <property type="molecule type" value="Genomic_DNA"/>
</dbReference>
<organism evidence="3 4">
    <name type="scientific">Roridomyces roridus</name>
    <dbReference type="NCBI Taxonomy" id="1738132"/>
    <lineage>
        <taxon>Eukaryota</taxon>
        <taxon>Fungi</taxon>
        <taxon>Dikarya</taxon>
        <taxon>Basidiomycota</taxon>
        <taxon>Agaricomycotina</taxon>
        <taxon>Agaricomycetes</taxon>
        <taxon>Agaricomycetidae</taxon>
        <taxon>Agaricales</taxon>
        <taxon>Marasmiineae</taxon>
        <taxon>Mycenaceae</taxon>
        <taxon>Roridomyces</taxon>
    </lineage>
</organism>
<gene>
    <name evidence="3" type="ORF">FB45DRAFT_708</name>
</gene>